<keyword evidence="3" id="KW-1185">Reference proteome</keyword>
<comment type="caution">
    <text evidence="2">The sequence shown here is derived from an EMBL/GenBank/DDBJ whole genome shotgun (WGS) entry which is preliminary data.</text>
</comment>
<evidence type="ECO:0000256" key="1">
    <source>
        <dbReference type="SAM" id="Coils"/>
    </source>
</evidence>
<dbReference type="AlphaFoldDB" id="A0AA45C943"/>
<dbReference type="EMBL" id="QGGI01000001">
    <property type="protein sequence ID" value="PWJ96564.1"/>
    <property type="molecule type" value="Genomic_DNA"/>
</dbReference>
<organism evidence="2 3">
    <name type="scientific">Oceanotoga teriensis</name>
    <dbReference type="NCBI Taxonomy" id="515440"/>
    <lineage>
        <taxon>Bacteria</taxon>
        <taxon>Thermotogati</taxon>
        <taxon>Thermotogota</taxon>
        <taxon>Thermotogae</taxon>
        <taxon>Petrotogales</taxon>
        <taxon>Petrotogaceae</taxon>
        <taxon>Oceanotoga</taxon>
    </lineage>
</organism>
<protein>
    <submittedName>
        <fullName evidence="2">Uncharacterized protein</fullName>
    </submittedName>
</protein>
<name>A0AA45C943_9BACT</name>
<accession>A0AA45C943</accession>
<proteinExistence type="predicted"/>
<gene>
    <name evidence="2" type="ORF">C7380_101137</name>
</gene>
<dbReference type="RefSeq" id="WP_109603555.1">
    <property type="nucleotide sequence ID" value="NZ_JAMHJO010000010.1"/>
</dbReference>
<reference evidence="2 3" key="1">
    <citation type="submission" date="2018-05" db="EMBL/GenBank/DDBJ databases">
        <title>Genomic Encyclopedia of Type Strains, Phase IV (KMG-IV): sequencing the most valuable type-strain genomes for metagenomic binning, comparative biology and taxonomic classification.</title>
        <authorList>
            <person name="Goeker M."/>
        </authorList>
    </citation>
    <scope>NUCLEOTIDE SEQUENCE [LARGE SCALE GENOMIC DNA]</scope>
    <source>
        <strain evidence="2 3">DSM 24906</strain>
    </source>
</reference>
<feature type="coiled-coil region" evidence="1">
    <location>
        <begin position="36"/>
        <end position="63"/>
    </location>
</feature>
<keyword evidence="1" id="KW-0175">Coiled coil</keyword>
<dbReference type="Proteomes" id="UP000245921">
    <property type="component" value="Unassembled WGS sequence"/>
</dbReference>
<evidence type="ECO:0000313" key="3">
    <source>
        <dbReference type="Proteomes" id="UP000245921"/>
    </source>
</evidence>
<sequence>MKMTPELKKAQHNMQPGEITANGFLGDDDRSLVDIIEEDEEKMLKLNLEFEKVSEMMKELLEKGRKGFGEPIKYLNWEIKVDEARGFLACPFEDGIFRKINVILTNNNLNETIIYTDLSVHLLEKHHFLQGKGSDFRLSPNKLKRVLEL</sequence>
<evidence type="ECO:0000313" key="2">
    <source>
        <dbReference type="EMBL" id="PWJ96564.1"/>
    </source>
</evidence>